<dbReference type="PROSITE" id="PS50968">
    <property type="entry name" value="BIOTINYL_LIPOYL"/>
    <property type="match status" value="1"/>
</dbReference>
<evidence type="ECO:0000256" key="3">
    <source>
        <dbReference type="ARBA" id="ARBA00022823"/>
    </source>
</evidence>
<sequence length="130" mass="13838">MSMQFSKDHYWVRLADTLDGHAIDSVVVGVTPRALAGLGNLISVILPNVGETLAQGAAAAEIESDKAVTNLYTPVSGEIIAVNTALRDTPTLANTDPLGAGWFFRVKLSNPGQLDALLDEKAYAELFWAP</sequence>
<dbReference type="PANTHER" id="PTHR11715">
    <property type="entry name" value="GLYCINE CLEAVAGE SYSTEM H PROTEIN"/>
    <property type="match status" value="1"/>
</dbReference>
<dbReference type="GO" id="GO:0019464">
    <property type="term" value="P:glycine decarboxylation via glycine cleavage system"/>
    <property type="evidence" value="ECO:0007669"/>
    <property type="project" value="InterPro"/>
</dbReference>
<dbReference type="InterPro" id="IPR003016">
    <property type="entry name" value="2-oxoA_DH_lipoyl-BS"/>
</dbReference>
<comment type="similarity">
    <text evidence="2">Belongs to the GcvH family.</text>
</comment>
<dbReference type="HOGENOM" id="CLU_097408_2_0_6"/>
<evidence type="ECO:0000313" key="6">
    <source>
        <dbReference type="Proteomes" id="UP000000653"/>
    </source>
</evidence>
<dbReference type="PANTHER" id="PTHR11715:SF3">
    <property type="entry name" value="GLYCINE CLEAVAGE SYSTEM H PROTEIN-RELATED"/>
    <property type="match status" value="1"/>
</dbReference>
<accession>A0A0H2ZCF6</accession>
<dbReference type="InterPro" id="IPR011053">
    <property type="entry name" value="Single_hybrid_motif"/>
</dbReference>
<dbReference type="Pfam" id="PF01597">
    <property type="entry name" value="GCV_H"/>
    <property type="match status" value="1"/>
</dbReference>
<organism evidence="5 6">
    <name type="scientific">Pseudomonas aeruginosa (strain UCBPP-PA14)</name>
    <dbReference type="NCBI Taxonomy" id="208963"/>
    <lineage>
        <taxon>Bacteria</taxon>
        <taxon>Pseudomonadati</taxon>
        <taxon>Pseudomonadota</taxon>
        <taxon>Gammaproteobacteria</taxon>
        <taxon>Pseudomonadales</taxon>
        <taxon>Pseudomonadaceae</taxon>
        <taxon>Pseudomonas</taxon>
    </lineage>
</organism>
<dbReference type="Proteomes" id="UP000000653">
    <property type="component" value="Chromosome"/>
</dbReference>
<dbReference type="GO" id="GO:0005960">
    <property type="term" value="C:glycine cleavage complex"/>
    <property type="evidence" value="ECO:0007669"/>
    <property type="project" value="InterPro"/>
</dbReference>
<evidence type="ECO:0000256" key="1">
    <source>
        <dbReference type="ARBA" id="ARBA00001938"/>
    </source>
</evidence>
<evidence type="ECO:0000256" key="2">
    <source>
        <dbReference type="ARBA" id="ARBA00009249"/>
    </source>
</evidence>
<feature type="domain" description="Lipoyl-binding" evidence="4">
    <location>
        <begin position="25"/>
        <end position="107"/>
    </location>
</feature>
<dbReference type="InterPro" id="IPR000089">
    <property type="entry name" value="Biotin_lipoyl"/>
</dbReference>
<dbReference type="CDD" id="cd06848">
    <property type="entry name" value="GCS_H"/>
    <property type="match status" value="1"/>
</dbReference>
<dbReference type="InterPro" id="IPR033753">
    <property type="entry name" value="GCV_H/Fam206"/>
</dbReference>
<reference evidence="5 6" key="1">
    <citation type="journal article" date="2006" name="Genome Biol.">
        <title>Genomic analysis reveals that Pseudomonas aeruginosa virulence is combinatorial.</title>
        <authorList>
            <person name="Lee D.G."/>
            <person name="Urbach J.M."/>
            <person name="Wu G."/>
            <person name="Liberati N.T."/>
            <person name="Feinbaum R.L."/>
            <person name="Miyata S."/>
            <person name="Diggins L.T."/>
            <person name="He J."/>
            <person name="Saucier M."/>
            <person name="Deziel E."/>
            <person name="Friedman L."/>
            <person name="Li L."/>
            <person name="Grills G."/>
            <person name="Montgomery K."/>
            <person name="Kucherlapati R."/>
            <person name="Rahme L.G."/>
            <person name="Ausubel F.M."/>
        </authorList>
    </citation>
    <scope>NUCLEOTIDE SEQUENCE [LARGE SCALE GENOMIC DNA]</scope>
    <source>
        <strain evidence="5 6">UCBPP-PA14</strain>
    </source>
</reference>
<keyword evidence="3" id="KW-0450">Lipoyl</keyword>
<dbReference type="PROSITE" id="PS00189">
    <property type="entry name" value="LIPOYL"/>
    <property type="match status" value="1"/>
</dbReference>
<dbReference type="SUPFAM" id="SSF51230">
    <property type="entry name" value="Single hybrid motif"/>
    <property type="match status" value="1"/>
</dbReference>
<dbReference type="AlphaFoldDB" id="A0A0H2ZCF6"/>
<evidence type="ECO:0000259" key="4">
    <source>
        <dbReference type="PROSITE" id="PS50968"/>
    </source>
</evidence>
<dbReference type="Gene3D" id="2.40.50.100">
    <property type="match status" value="1"/>
</dbReference>
<proteinExistence type="inferred from homology"/>
<dbReference type="GO" id="GO:0009249">
    <property type="term" value="P:protein lipoylation"/>
    <property type="evidence" value="ECO:0007669"/>
    <property type="project" value="TreeGrafter"/>
</dbReference>
<protein>
    <recommendedName>
        <fullName evidence="4">Lipoyl-binding domain-containing protein</fullName>
    </recommendedName>
</protein>
<dbReference type="EMBL" id="CP000438">
    <property type="protein sequence ID" value="ABJ12453.1"/>
    <property type="molecule type" value="Genomic_DNA"/>
</dbReference>
<dbReference type="GO" id="GO:0005829">
    <property type="term" value="C:cytosol"/>
    <property type="evidence" value="ECO:0007669"/>
    <property type="project" value="TreeGrafter"/>
</dbReference>
<dbReference type="KEGG" id="pau:PA14_22510"/>
<dbReference type="InterPro" id="IPR002930">
    <property type="entry name" value="GCV_H"/>
</dbReference>
<gene>
    <name evidence="5" type="ordered locus">PA14_22510</name>
</gene>
<dbReference type="NCBIfam" id="NF002270">
    <property type="entry name" value="PRK01202.1"/>
    <property type="match status" value="1"/>
</dbReference>
<evidence type="ECO:0000313" key="5">
    <source>
        <dbReference type="EMBL" id="ABJ12453.1"/>
    </source>
</evidence>
<name>A0A0H2ZCF6_PSEAB</name>
<comment type="cofactor">
    <cofactor evidence="1">
        <name>(R)-lipoate</name>
        <dbReference type="ChEBI" id="CHEBI:83088"/>
    </cofactor>
</comment>